<keyword evidence="8" id="KW-1185">Reference proteome</keyword>
<keyword evidence="7" id="KW-0489">Methyltransferase</keyword>
<dbReference type="GO" id="GO:0006596">
    <property type="term" value="P:polyamine biosynthetic process"/>
    <property type="evidence" value="ECO:0007669"/>
    <property type="project" value="UniProtKB-UniRule"/>
</dbReference>
<dbReference type="KEGG" id="tpx:Turpa_0545"/>
<evidence type="ECO:0000256" key="4">
    <source>
        <dbReference type="PROSITE-ProRule" id="PRU00354"/>
    </source>
</evidence>
<evidence type="ECO:0000256" key="5">
    <source>
        <dbReference type="SAM" id="Phobius"/>
    </source>
</evidence>
<dbReference type="EMBL" id="CP002959">
    <property type="protein sequence ID" value="AFM11199.1"/>
    <property type="molecule type" value="Genomic_DNA"/>
</dbReference>
<dbReference type="PROSITE" id="PS51006">
    <property type="entry name" value="PABS_2"/>
    <property type="match status" value="1"/>
</dbReference>
<dbReference type="GO" id="GO:0032259">
    <property type="term" value="P:methylation"/>
    <property type="evidence" value="ECO:0007669"/>
    <property type="project" value="UniProtKB-KW"/>
</dbReference>
<feature type="active site" description="Proton acceptor" evidence="4">
    <location>
        <position position="114"/>
    </location>
</feature>
<evidence type="ECO:0000313" key="8">
    <source>
        <dbReference type="Proteomes" id="UP000006048"/>
    </source>
</evidence>
<dbReference type="GO" id="GO:0008168">
    <property type="term" value="F:methyltransferase activity"/>
    <property type="evidence" value="ECO:0007669"/>
    <property type="project" value="UniProtKB-KW"/>
</dbReference>
<dbReference type="InterPro" id="IPR030374">
    <property type="entry name" value="PABS"/>
</dbReference>
<evidence type="ECO:0000256" key="1">
    <source>
        <dbReference type="ARBA" id="ARBA00007867"/>
    </source>
</evidence>
<keyword evidence="5" id="KW-0812">Transmembrane</keyword>
<evidence type="ECO:0000256" key="2">
    <source>
        <dbReference type="ARBA" id="ARBA00022679"/>
    </source>
</evidence>
<protein>
    <submittedName>
        <fullName evidence="7">Methyltransferase type 12</fullName>
    </submittedName>
</protein>
<dbReference type="STRING" id="869212.Turpa_0545"/>
<feature type="domain" description="PABS" evidence="6">
    <location>
        <begin position="1"/>
        <end position="193"/>
    </location>
</feature>
<keyword evidence="2 4" id="KW-0808">Transferase</keyword>
<dbReference type="CDD" id="cd02440">
    <property type="entry name" value="AdoMet_MTases"/>
    <property type="match status" value="1"/>
</dbReference>
<reference evidence="7 8" key="1">
    <citation type="submission" date="2012-06" db="EMBL/GenBank/DDBJ databases">
        <title>The complete chromosome of genome of Turneriella parva DSM 21527.</title>
        <authorList>
            <consortium name="US DOE Joint Genome Institute (JGI-PGF)"/>
            <person name="Lucas S."/>
            <person name="Han J."/>
            <person name="Lapidus A."/>
            <person name="Bruce D."/>
            <person name="Goodwin L."/>
            <person name="Pitluck S."/>
            <person name="Peters L."/>
            <person name="Kyrpides N."/>
            <person name="Mavromatis K."/>
            <person name="Ivanova N."/>
            <person name="Mikhailova N."/>
            <person name="Chertkov O."/>
            <person name="Detter J.C."/>
            <person name="Tapia R."/>
            <person name="Han C."/>
            <person name="Land M."/>
            <person name="Hauser L."/>
            <person name="Markowitz V."/>
            <person name="Cheng J.-F."/>
            <person name="Hugenholtz P."/>
            <person name="Woyke T."/>
            <person name="Wu D."/>
            <person name="Gronow S."/>
            <person name="Wellnitz S."/>
            <person name="Brambilla E."/>
            <person name="Klenk H.-P."/>
            <person name="Eisen J.A."/>
        </authorList>
    </citation>
    <scope>NUCLEOTIDE SEQUENCE [LARGE SCALE GENOMIC DNA]</scope>
    <source>
        <strain evidence="8">ATCC BAA-1111 / DSM 21527 / NCTC 11395 / H</strain>
    </source>
</reference>
<sequence>MQGDREQSVWRKDQPDYLVHSYVQLCALAMLTWVGYAPKRKGRALIIGLGGGILCRFLRRHFPNVEIEACEPDAKVIAIAREHFALDPKVMVHCADGRTHMSGRTGKYDIVLLDAFDSTYVPANLMTYEFLQLVKQRLAPGGIFISNTWVLPEITAHEDATYISVFGSAWDIRRRPNIDGNRILLINGGAANSADALYDLLAARTAELDIRTKFHSTPRKPGERRMLSYSEMAERLAIRPVVMPEDGRIMNDMNIKRIRAQSSFDV</sequence>
<accession>I4B1P2</accession>
<evidence type="ECO:0000259" key="6">
    <source>
        <dbReference type="PROSITE" id="PS51006"/>
    </source>
</evidence>
<feature type="transmembrane region" description="Helical" evidence="5">
    <location>
        <begin position="17"/>
        <end position="36"/>
    </location>
</feature>
<proteinExistence type="inferred from homology"/>
<keyword evidence="5" id="KW-0472">Membrane</keyword>
<dbReference type="PANTHER" id="PTHR43317">
    <property type="entry name" value="THERMOSPERMINE SYNTHASE ACAULIS5"/>
    <property type="match status" value="1"/>
</dbReference>
<gene>
    <name evidence="7" type="ordered locus">Turpa_0545</name>
</gene>
<dbReference type="Pfam" id="PF01564">
    <property type="entry name" value="Spermine_synth"/>
    <property type="match status" value="1"/>
</dbReference>
<dbReference type="AlphaFoldDB" id="I4B1P2"/>
<dbReference type="Gene3D" id="3.40.50.150">
    <property type="entry name" value="Vaccinia Virus protein VP39"/>
    <property type="match status" value="1"/>
</dbReference>
<evidence type="ECO:0000313" key="7">
    <source>
        <dbReference type="EMBL" id="AFM11199.1"/>
    </source>
</evidence>
<dbReference type="Proteomes" id="UP000006048">
    <property type="component" value="Chromosome"/>
</dbReference>
<dbReference type="InterPro" id="IPR029063">
    <property type="entry name" value="SAM-dependent_MTases_sf"/>
</dbReference>
<keyword evidence="3 4" id="KW-0620">Polyamine biosynthesis</keyword>
<evidence type="ECO:0000256" key="3">
    <source>
        <dbReference type="ARBA" id="ARBA00023115"/>
    </source>
</evidence>
<comment type="similarity">
    <text evidence="1">Belongs to the spermidine/spermine synthase family.</text>
</comment>
<organism evidence="7 8">
    <name type="scientific">Turneriella parva (strain ATCC BAA-1111 / DSM 21527 / NCTC 11395 / H)</name>
    <name type="common">Leptospira parva</name>
    <dbReference type="NCBI Taxonomy" id="869212"/>
    <lineage>
        <taxon>Bacteria</taxon>
        <taxon>Pseudomonadati</taxon>
        <taxon>Spirochaetota</taxon>
        <taxon>Spirochaetia</taxon>
        <taxon>Leptospirales</taxon>
        <taxon>Leptospiraceae</taxon>
        <taxon>Turneriella</taxon>
    </lineage>
</organism>
<keyword evidence="5" id="KW-1133">Transmembrane helix</keyword>
<dbReference type="NCBIfam" id="NF037959">
    <property type="entry name" value="MFS_SpdSyn"/>
    <property type="match status" value="1"/>
</dbReference>
<name>I4B1P2_TURPD</name>
<dbReference type="HOGENOM" id="CLU_1045623_0_0_12"/>
<dbReference type="PANTHER" id="PTHR43317:SF1">
    <property type="entry name" value="THERMOSPERMINE SYNTHASE ACAULIS5"/>
    <property type="match status" value="1"/>
</dbReference>
<dbReference type="SUPFAM" id="SSF53335">
    <property type="entry name" value="S-adenosyl-L-methionine-dependent methyltransferases"/>
    <property type="match status" value="1"/>
</dbReference>